<dbReference type="AlphaFoldDB" id="A0A377G983"/>
<gene>
    <name evidence="1" type="ORF">NCTC11370_00999</name>
</gene>
<dbReference type="GeneID" id="93292394"/>
<dbReference type="Proteomes" id="UP000254554">
    <property type="component" value="Unassembled WGS sequence"/>
</dbReference>
<evidence type="ECO:0000313" key="2">
    <source>
        <dbReference type="Proteomes" id="UP000254554"/>
    </source>
</evidence>
<protein>
    <submittedName>
        <fullName evidence="1">Uncharacterized protein</fullName>
    </submittedName>
</protein>
<keyword evidence="2" id="KW-1185">Reference proteome</keyword>
<name>A0A377G983_9GAMM</name>
<proteinExistence type="predicted"/>
<accession>A0A377G983</accession>
<dbReference type="OrthoDB" id="5657115at2"/>
<reference evidence="1 2" key="1">
    <citation type="submission" date="2018-06" db="EMBL/GenBank/DDBJ databases">
        <authorList>
            <consortium name="Pathogen Informatics"/>
            <person name="Doyle S."/>
        </authorList>
    </citation>
    <scope>NUCLEOTIDE SEQUENCE [LARGE SCALE GENOMIC DNA]</scope>
    <source>
        <strain evidence="1 2">NCTC11370</strain>
    </source>
</reference>
<sequence>MITLDFFCHLKLIINYGYKSEGLFSMYSNYDKLIYINLTQDQITATIDELIIHDTPVTLVKIADGSDLKTMNDPKFFPGSITNRTKIYFSAHGREELTDCVLDRQSGEPKIYKLDDVAQYFRKLLVDPALKDPLIKPRLTLVLCVCEGLGFAKELQQKLLLEHRLYVDVIANKYVLHEQFEKPKGTNTLFLTHRETSEKGMGREHQRPHSKVLLTIDNTGRQKEIDAYELKWIKKVLTSLHAQIDSFSRWADFSKPENNNILKGIISFCNDIDTVIDLYLQEDIHLTANYLLALLQSCSKVGADPLYKEAMKYEMFQLITRSLIKEGIKYINPSIEMQACLKALDESELREQRHSRDRVVHNLNRLYKADFSALLVEASENGIDSVMDQLLEKQAQLFQLNHPTGS</sequence>
<dbReference type="RefSeq" id="WP_010653223.1">
    <property type="nucleotide sequence ID" value="NZ_JAPHOO010000001.1"/>
</dbReference>
<evidence type="ECO:0000313" key="1">
    <source>
        <dbReference type="EMBL" id="STO20938.1"/>
    </source>
</evidence>
<organism evidence="1 2">
    <name type="scientific">Fluoribacter dumoffii</name>
    <dbReference type="NCBI Taxonomy" id="463"/>
    <lineage>
        <taxon>Bacteria</taxon>
        <taxon>Pseudomonadati</taxon>
        <taxon>Pseudomonadota</taxon>
        <taxon>Gammaproteobacteria</taxon>
        <taxon>Legionellales</taxon>
        <taxon>Legionellaceae</taxon>
        <taxon>Fluoribacter</taxon>
    </lineage>
</organism>
<dbReference type="EMBL" id="UGGT01000001">
    <property type="protein sequence ID" value="STO20938.1"/>
    <property type="molecule type" value="Genomic_DNA"/>
</dbReference>
<dbReference type="STRING" id="1094715.GCA_000236165_01423"/>